<name>A0A1C6SA31_9ACTN</name>
<gene>
    <name evidence="7" type="ORF">GA0074692_2090</name>
</gene>
<evidence type="ECO:0000259" key="5">
    <source>
        <dbReference type="PROSITE" id="PS50075"/>
    </source>
</evidence>
<dbReference type="InterPro" id="IPR016035">
    <property type="entry name" value="Acyl_Trfase/lysoPLipase"/>
</dbReference>
<evidence type="ECO:0000256" key="2">
    <source>
        <dbReference type="ARBA" id="ARBA00022553"/>
    </source>
</evidence>
<organism evidence="7 8">
    <name type="scientific">Micromonospora pallida</name>
    <dbReference type="NCBI Taxonomy" id="145854"/>
    <lineage>
        <taxon>Bacteria</taxon>
        <taxon>Bacillati</taxon>
        <taxon>Actinomycetota</taxon>
        <taxon>Actinomycetes</taxon>
        <taxon>Micromonosporales</taxon>
        <taxon>Micromonosporaceae</taxon>
        <taxon>Micromonospora</taxon>
    </lineage>
</organism>
<keyword evidence="8" id="KW-1185">Reference proteome</keyword>
<keyword evidence="2" id="KW-0597">Phosphoprotein</keyword>
<dbReference type="PROSITE" id="PS00606">
    <property type="entry name" value="KS3_1"/>
    <property type="match status" value="1"/>
</dbReference>
<dbReference type="InterPro" id="IPR018201">
    <property type="entry name" value="Ketoacyl_synth_AS"/>
</dbReference>
<dbReference type="InterPro" id="IPR014043">
    <property type="entry name" value="Acyl_transferase_dom"/>
</dbReference>
<dbReference type="InterPro" id="IPR006162">
    <property type="entry name" value="Ppantetheine_attach_site"/>
</dbReference>
<evidence type="ECO:0000256" key="4">
    <source>
        <dbReference type="SAM" id="MobiDB-lite"/>
    </source>
</evidence>
<dbReference type="InterPro" id="IPR014030">
    <property type="entry name" value="Ketoacyl_synth_N"/>
</dbReference>
<keyword evidence="3 7" id="KW-0808">Transferase</keyword>
<keyword evidence="1" id="KW-0596">Phosphopantetheine</keyword>
<dbReference type="InterPro" id="IPR032821">
    <property type="entry name" value="PKS_assoc"/>
</dbReference>
<dbReference type="SMART" id="SM00825">
    <property type="entry name" value="PKS_KS"/>
    <property type="match status" value="1"/>
</dbReference>
<dbReference type="RefSeq" id="WP_091642417.1">
    <property type="nucleotide sequence ID" value="NZ_FMHW01000002.1"/>
</dbReference>
<dbReference type="CDD" id="cd00833">
    <property type="entry name" value="PKS"/>
    <property type="match status" value="1"/>
</dbReference>
<dbReference type="Pfam" id="PF00109">
    <property type="entry name" value="ketoacyl-synt"/>
    <property type="match status" value="1"/>
</dbReference>
<dbReference type="SUPFAM" id="SSF52151">
    <property type="entry name" value="FabD/lysophospholipase-like"/>
    <property type="match status" value="1"/>
</dbReference>
<dbReference type="Gene3D" id="3.40.47.10">
    <property type="match status" value="1"/>
</dbReference>
<dbReference type="InterPro" id="IPR020841">
    <property type="entry name" value="PKS_Beta-ketoAc_synthase_dom"/>
</dbReference>
<evidence type="ECO:0000313" key="8">
    <source>
        <dbReference type="Proteomes" id="UP000198959"/>
    </source>
</evidence>
<dbReference type="PROSITE" id="PS50075">
    <property type="entry name" value="CARRIER"/>
    <property type="match status" value="1"/>
</dbReference>
<dbReference type="OrthoDB" id="9778690at2"/>
<accession>A0A1C6SA31</accession>
<dbReference type="Pfam" id="PF02801">
    <property type="entry name" value="Ketoacyl-synt_C"/>
    <property type="match status" value="1"/>
</dbReference>
<dbReference type="STRING" id="145854.GA0074692_2090"/>
<feature type="domain" description="Carrier" evidence="5">
    <location>
        <begin position="843"/>
        <end position="918"/>
    </location>
</feature>
<dbReference type="Gene3D" id="3.40.366.10">
    <property type="entry name" value="Malonyl-Coenzyme A Acyl Carrier Protein, domain 2"/>
    <property type="match status" value="2"/>
</dbReference>
<dbReference type="EMBL" id="FMHW01000002">
    <property type="protein sequence ID" value="SCL26132.1"/>
    <property type="molecule type" value="Genomic_DNA"/>
</dbReference>
<protein>
    <submittedName>
        <fullName evidence="7">Acyl transferase domain-containing protein</fullName>
    </submittedName>
</protein>
<dbReference type="GO" id="GO:0006633">
    <property type="term" value="P:fatty acid biosynthetic process"/>
    <property type="evidence" value="ECO:0007669"/>
    <property type="project" value="InterPro"/>
</dbReference>
<dbReference type="InterPro" id="IPR009081">
    <property type="entry name" value="PP-bd_ACP"/>
</dbReference>
<dbReference type="InterPro" id="IPR016039">
    <property type="entry name" value="Thiolase-like"/>
</dbReference>
<evidence type="ECO:0000256" key="3">
    <source>
        <dbReference type="ARBA" id="ARBA00022679"/>
    </source>
</evidence>
<evidence type="ECO:0000313" key="7">
    <source>
        <dbReference type="EMBL" id="SCL26132.1"/>
    </source>
</evidence>
<dbReference type="InterPro" id="IPR020806">
    <property type="entry name" value="PKS_PP-bd"/>
</dbReference>
<sequence length="929" mass="96655">MNPDSNLIAVVGMAGRFPGAANLDEFWRNLSGGEESITRYPARQSGGHTYTPGRGVLDGADRFDAAFFGFTPREATLLDPQHRLLLECAWEAVEDAGYDPARCPWPVGVYAGSSQSPYERHVREHLTVDDWAVRLANSMDLLTARVSYKLGLTGPAVTVQTGCSTSLVAIHLAAQALLAGDCEAALAGGVSAVVPSALMPWSKGSPVSRDGYVRAFDEAGSGFVGGEGVGVVVLRRLEDALRDGDHVHAVIRGSAINNDGAAKVGFTAPGVDGQTEVIRAAQAVAGVSADTISYVEAHGTGTPLGDPIEVEALTNAFRSSTDARGFCRIGSVKTNIGHADTAAGVAGFVKTVLALRHRQIPPSLHFREPNRKIDFDASPFVVNTALCEWEPRAGVRRAGVSGMGIGGTNVHVVVEEAPALVPAPSGRPWHLLTVSARSAEALDTAGARVARAVTDRDGADLADAAWTLQQSRSAHPYRRFAVCASGTQATTLATGGSSASAAGRTGTAAGEVVHLFADGDAAHLPVAELYAHEPVFRSAVDECAAADLDVDLRAAVWDPSAASDPVVAACVTFVVQYALAALWRHWGVEPVAVAGHGTGAYTAACVAGVLRPDEALPLVAQRARALAGGSADSAWADLADLASRVPARRPGLPWVSDVTGGWLDTRQTVDPAEYWVAQARATDTFDAALGTLLEWRALTLLEVGRGTTLTDRLAARPDPARRHTVLASLPGQEHGSTYAAVLTTLGRLWAAGLDPHWPRLYEGERRHRVPLPTYPFERRSYLPEPAAPPATPPARESTPPEPVPAVDTVVPAPAAAAVSAPAEIAPAAPADAGTETSAGSGPGSDDAVLTTVRALFVELFGVPEVGADADFFDLGGDSLLAIELAARINETYELDLPLRSVYGAPVVADLAAAVRAALAADGRAAGDAG</sequence>
<feature type="region of interest" description="Disordered" evidence="4">
    <location>
        <begin position="778"/>
        <end position="804"/>
    </location>
</feature>
<dbReference type="GO" id="GO:0004315">
    <property type="term" value="F:3-oxoacyl-[acyl-carrier-protein] synthase activity"/>
    <property type="evidence" value="ECO:0007669"/>
    <property type="project" value="InterPro"/>
</dbReference>
<dbReference type="InterPro" id="IPR036736">
    <property type="entry name" value="ACP-like_sf"/>
</dbReference>
<proteinExistence type="predicted"/>
<dbReference type="GO" id="GO:0004312">
    <property type="term" value="F:fatty acid synthase activity"/>
    <property type="evidence" value="ECO:0007669"/>
    <property type="project" value="TreeGrafter"/>
</dbReference>
<dbReference type="Pfam" id="PF00550">
    <property type="entry name" value="PP-binding"/>
    <property type="match status" value="1"/>
</dbReference>
<dbReference type="GO" id="GO:0031177">
    <property type="term" value="F:phosphopantetheine binding"/>
    <property type="evidence" value="ECO:0007669"/>
    <property type="project" value="InterPro"/>
</dbReference>
<dbReference type="InterPro" id="IPR001227">
    <property type="entry name" value="Ac_transferase_dom_sf"/>
</dbReference>
<dbReference type="Gene3D" id="3.30.70.3290">
    <property type="match status" value="2"/>
</dbReference>
<dbReference type="SUPFAM" id="SSF47336">
    <property type="entry name" value="ACP-like"/>
    <property type="match status" value="1"/>
</dbReference>
<dbReference type="PANTHER" id="PTHR43775:SF37">
    <property type="entry name" value="SI:DKEY-61P9.11"/>
    <property type="match status" value="1"/>
</dbReference>
<dbReference type="InterPro" id="IPR014031">
    <property type="entry name" value="Ketoacyl_synth_C"/>
</dbReference>
<dbReference type="SMART" id="SM00827">
    <property type="entry name" value="PKS_AT"/>
    <property type="match status" value="1"/>
</dbReference>
<dbReference type="InterPro" id="IPR050091">
    <property type="entry name" value="PKS_NRPS_Biosynth_Enz"/>
</dbReference>
<dbReference type="AlphaFoldDB" id="A0A1C6SA31"/>
<dbReference type="SUPFAM" id="SSF53901">
    <property type="entry name" value="Thiolase-like"/>
    <property type="match status" value="1"/>
</dbReference>
<evidence type="ECO:0000259" key="6">
    <source>
        <dbReference type="PROSITE" id="PS52004"/>
    </source>
</evidence>
<dbReference type="PROSITE" id="PS52004">
    <property type="entry name" value="KS3_2"/>
    <property type="match status" value="1"/>
</dbReference>
<feature type="domain" description="Ketosynthase family 3 (KS3)" evidence="6">
    <location>
        <begin position="5"/>
        <end position="416"/>
    </location>
</feature>
<dbReference type="Gene3D" id="1.10.1200.10">
    <property type="entry name" value="ACP-like"/>
    <property type="match status" value="1"/>
</dbReference>
<dbReference type="PANTHER" id="PTHR43775">
    <property type="entry name" value="FATTY ACID SYNTHASE"/>
    <property type="match status" value="1"/>
</dbReference>
<dbReference type="Pfam" id="PF00698">
    <property type="entry name" value="Acyl_transf_1"/>
    <property type="match status" value="1"/>
</dbReference>
<dbReference type="Pfam" id="PF16197">
    <property type="entry name" value="KAsynt_C_assoc"/>
    <property type="match status" value="1"/>
</dbReference>
<evidence type="ECO:0000256" key="1">
    <source>
        <dbReference type="ARBA" id="ARBA00022450"/>
    </source>
</evidence>
<dbReference type="Proteomes" id="UP000198959">
    <property type="component" value="Unassembled WGS sequence"/>
</dbReference>
<reference evidence="8" key="1">
    <citation type="submission" date="2016-06" db="EMBL/GenBank/DDBJ databases">
        <authorList>
            <person name="Varghese N."/>
            <person name="Submissions Spin"/>
        </authorList>
    </citation>
    <scope>NUCLEOTIDE SEQUENCE [LARGE SCALE GENOMIC DNA]</scope>
    <source>
        <strain evidence="8">DSM 43817</strain>
    </source>
</reference>
<dbReference type="PROSITE" id="PS00012">
    <property type="entry name" value="PHOSPHOPANTETHEINE"/>
    <property type="match status" value="1"/>
</dbReference>
<dbReference type="SMART" id="SM00823">
    <property type="entry name" value="PKS_PP"/>
    <property type="match status" value="1"/>
</dbReference>